<protein>
    <submittedName>
        <fullName evidence="2">Uncharacterized protein</fullName>
    </submittedName>
</protein>
<feature type="compositionally biased region" description="Basic and acidic residues" evidence="1">
    <location>
        <begin position="144"/>
        <end position="155"/>
    </location>
</feature>
<dbReference type="InterPro" id="IPR007789">
    <property type="entry name" value="DUF688"/>
</dbReference>
<organism evidence="2 3">
    <name type="scientific">Lactuca saligna</name>
    <name type="common">Willowleaf lettuce</name>
    <dbReference type="NCBI Taxonomy" id="75948"/>
    <lineage>
        <taxon>Eukaryota</taxon>
        <taxon>Viridiplantae</taxon>
        <taxon>Streptophyta</taxon>
        <taxon>Embryophyta</taxon>
        <taxon>Tracheophyta</taxon>
        <taxon>Spermatophyta</taxon>
        <taxon>Magnoliopsida</taxon>
        <taxon>eudicotyledons</taxon>
        <taxon>Gunneridae</taxon>
        <taxon>Pentapetalae</taxon>
        <taxon>asterids</taxon>
        <taxon>campanulids</taxon>
        <taxon>Asterales</taxon>
        <taxon>Asteraceae</taxon>
        <taxon>Cichorioideae</taxon>
        <taxon>Cichorieae</taxon>
        <taxon>Lactucinae</taxon>
        <taxon>Lactuca</taxon>
    </lineage>
</organism>
<feature type="compositionally biased region" description="Low complexity" evidence="1">
    <location>
        <begin position="524"/>
        <end position="538"/>
    </location>
</feature>
<sequence length="618" mass="70638">MINCLLNHIHRFLAQDLSEFKADITNLFVRAINSIKLLPVVMEDKRLNINQPLLSVRRLSPKAASQKNENRKFGSYLPTVPPIEPFKTEFKLDPLKNTGSIPFVWEHSPGRPKDDESHNQIQPKEYPLGLPKLPPGRISKPRKKDSDNITQDHLHLHLHTNLPKDRSSLQSVFQTEEKKSRFERSKSMKKEIRSDSSEGEDNNNETFMDALDTLSRGDQSSFYNCSTSGVNVNVNVNSTHDQSDVMNTSGILRSDPKLRDFMMGRFIPAAKAMASETQTPHHHHHHLYSSRKQIFRDNHPREVKKLANMENKKLQLRYGPMFLQDSKEEEEDDSYHEYYEHEYEHENSSFKFCGLLPRFCSRGSLNLVGPVPGIGMKPMRISRTHASSNSLGSFIEIEKRSLTKSHLVKHHDSIGTSNQKNHNFNYNYNYNYNHNHPKLEGSKLYNRLQGCGFSESSVSENESSSSSSQKKRLSFKELLNDKNNLKNERVRDNQDSIIEKTLYVDTENSIPSNVKQENTDTDTQGHVETQTQTQVVDQSPKDSEDSAYDTPTPPPLPKSPSDSWLGRTLPSVSSNNKQTTIRWNPRFRPSDMLAAESESDKTPPLRIPKGPLLPIPES</sequence>
<feature type="compositionally biased region" description="Basic and acidic residues" evidence="1">
    <location>
        <begin position="108"/>
        <end position="118"/>
    </location>
</feature>
<dbReference type="PANTHER" id="PTHR33671:SF2">
    <property type="entry name" value="N-METHYLTRANSFERASE, PUTATIVE (DUF688)-RELATED"/>
    <property type="match status" value="1"/>
</dbReference>
<evidence type="ECO:0000313" key="3">
    <source>
        <dbReference type="Proteomes" id="UP001177003"/>
    </source>
</evidence>
<dbReference type="PANTHER" id="PTHR33671">
    <property type="entry name" value="N-METHYLTRANSFERASE, PUTATIVE (DUF688)-RELATED"/>
    <property type="match status" value="1"/>
</dbReference>
<dbReference type="Proteomes" id="UP001177003">
    <property type="component" value="Chromosome 4"/>
</dbReference>
<name>A0AA36E104_LACSI</name>
<gene>
    <name evidence="2" type="ORF">LSALG_LOCUS18709</name>
</gene>
<feature type="region of interest" description="Disordered" evidence="1">
    <location>
        <begin position="103"/>
        <end position="205"/>
    </location>
</feature>
<evidence type="ECO:0000256" key="1">
    <source>
        <dbReference type="SAM" id="MobiDB-lite"/>
    </source>
</evidence>
<keyword evidence="3" id="KW-1185">Reference proteome</keyword>
<evidence type="ECO:0000313" key="2">
    <source>
        <dbReference type="EMBL" id="CAI9278876.1"/>
    </source>
</evidence>
<feature type="compositionally biased region" description="Polar residues" evidence="1">
    <location>
        <begin position="570"/>
        <end position="582"/>
    </location>
</feature>
<dbReference type="AlphaFoldDB" id="A0AA36E104"/>
<dbReference type="EMBL" id="OX465080">
    <property type="protein sequence ID" value="CAI9278876.1"/>
    <property type="molecule type" value="Genomic_DNA"/>
</dbReference>
<feature type="compositionally biased region" description="Basic and acidic residues" evidence="1">
    <location>
        <begin position="175"/>
        <end position="196"/>
    </location>
</feature>
<reference evidence="2" key="1">
    <citation type="submission" date="2023-04" db="EMBL/GenBank/DDBJ databases">
        <authorList>
            <person name="Vijverberg K."/>
            <person name="Xiong W."/>
            <person name="Schranz E."/>
        </authorList>
    </citation>
    <scope>NUCLEOTIDE SEQUENCE</scope>
</reference>
<dbReference type="Pfam" id="PF05097">
    <property type="entry name" value="DUF688"/>
    <property type="match status" value="1"/>
</dbReference>
<proteinExistence type="predicted"/>
<feature type="region of interest" description="Disordered" evidence="1">
    <location>
        <begin position="508"/>
        <end position="618"/>
    </location>
</feature>
<accession>A0AA36E104</accession>